<dbReference type="Proteomes" id="UP001385951">
    <property type="component" value="Unassembled WGS sequence"/>
</dbReference>
<evidence type="ECO:0000313" key="2">
    <source>
        <dbReference type="Proteomes" id="UP001385951"/>
    </source>
</evidence>
<keyword evidence="2" id="KW-1185">Reference proteome</keyword>
<sequence>MMIRCQNEQAVAEERMKLLVHIDELQKELDGIIAKEPARSRAVRNKTRTIQQELVPLKRNYNTLAPISRLPVELFSIILMLCRRLKSGPYARTTQTDIGRIAVINVSHTCHMWRTLALSYPQVWADMVDFRGPSYFMACIKRSQKVPIAVRFNTRPALYYPLFPVSAVKQGLRAIRREFCRISKLSISCQPDLAHQVFHLDQQPKHKLPLLTNLEINLRSLNRTWPPKFPFTQWLLAHDIPHLKYLTVDDSSFRWWQCRNFAPGLTHLSINMFGGIGTHQHCTWGEVLECIGQLHALEVLELHGALPRVTTEEQDIPGSKMIALPHLELLSITASISSAVYLSCHLHLPSTTAIHISGTIDNEGEESEEVCSGLVPFIRGETALQSNSPMVSFGITQDRMGLGFANISFFCSREYSPFLYSLITHDWHLKLEFWSMDQDLLPISDVFDSIHDSLNSIQVLWLEEIDFLDMESFLAMFGAASGLNCLGLSNTNALMLPELLLSTPEGDSDEEDAAGPETKRKFIFPELNDLTISDFIFKGSRLGGLEEDTFFEELVEMIKTRKEHGIGPYTIYFQECPNFSEKDNVVRERLASLVSILDTSNPRPPGSDMDMADEMGTYDEEDFLTNHYPGAFDI</sequence>
<organism evidence="1 2">
    <name type="scientific">Cerrena zonata</name>
    <dbReference type="NCBI Taxonomy" id="2478898"/>
    <lineage>
        <taxon>Eukaryota</taxon>
        <taxon>Fungi</taxon>
        <taxon>Dikarya</taxon>
        <taxon>Basidiomycota</taxon>
        <taxon>Agaricomycotina</taxon>
        <taxon>Agaricomycetes</taxon>
        <taxon>Polyporales</taxon>
        <taxon>Cerrenaceae</taxon>
        <taxon>Cerrena</taxon>
    </lineage>
</organism>
<comment type="caution">
    <text evidence="1">The sequence shown here is derived from an EMBL/GenBank/DDBJ whole genome shotgun (WGS) entry which is preliminary data.</text>
</comment>
<reference evidence="1 2" key="1">
    <citation type="submission" date="2022-09" db="EMBL/GenBank/DDBJ databases">
        <authorList>
            <person name="Palmer J.M."/>
        </authorList>
    </citation>
    <scope>NUCLEOTIDE SEQUENCE [LARGE SCALE GENOMIC DNA]</scope>
    <source>
        <strain evidence="1 2">DSM 7382</strain>
    </source>
</reference>
<evidence type="ECO:0008006" key="3">
    <source>
        <dbReference type="Google" id="ProtNLM"/>
    </source>
</evidence>
<gene>
    <name evidence="1" type="ORF">QCA50_000180</name>
</gene>
<evidence type="ECO:0000313" key="1">
    <source>
        <dbReference type="EMBL" id="KAK7695544.1"/>
    </source>
</evidence>
<dbReference type="EMBL" id="JASBNA010000001">
    <property type="protein sequence ID" value="KAK7695544.1"/>
    <property type="molecule type" value="Genomic_DNA"/>
</dbReference>
<accession>A0AAW0GZP9</accession>
<dbReference type="AlphaFoldDB" id="A0AAW0GZP9"/>
<proteinExistence type="predicted"/>
<protein>
    <recommendedName>
        <fullName evidence="3">F-box domain-containing protein</fullName>
    </recommendedName>
</protein>
<name>A0AAW0GZP9_9APHY</name>